<dbReference type="PANTHER" id="PTHR36530">
    <property type="entry name" value="INHIBITOR OF CYSTEINE PEPTIDASE"/>
    <property type="match status" value="1"/>
</dbReference>
<keyword evidence="1" id="KW-0646">Protease inhibitor</keyword>
<sequence length="154" mass="16178">MVQMKTIYGIIAALILVACMAGAGCTGTEPAANETPAETPTAAETTAAPADEFVYNETNNGQTATVPVGSNITIQLDENPTTGYEWNVTSSEGLVSISDEFIPPSGQLVGAGGLRVWEYGAVENGTGEFAAVYKRPWEETTGNETTYTLTFTIV</sequence>
<dbReference type="EMBL" id="LHQS01000001">
    <property type="protein sequence ID" value="RXE56698.1"/>
    <property type="molecule type" value="Genomic_DNA"/>
</dbReference>
<evidence type="ECO:0000259" key="3">
    <source>
        <dbReference type="Pfam" id="PF09394"/>
    </source>
</evidence>
<dbReference type="Pfam" id="PF09394">
    <property type="entry name" value="Inhibitor_I42"/>
    <property type="match status" value="1"/>
</dbReference>
<evidence type="ECO:0000256" key="1">
    <source>
        <dbReference type="ARBA" id="ARBA00022690"/>
    </source>
</evidence>
<evidence type="ECO:0000313" key="4">
    <source>
        <dbReference type="EMBL" id="RXE56698.1"/>
    </source>
</evidence>
<evidence type="ECO:0000313" key="5">
    <source>
        <dbReference type="Proteomes" id="UP000290932"/>
    </source>
</evidence>
<reference evidence="4 5" key="1">
    <citation type="journal article" date="2015" name="Int. J. Syst. Evol. Microbiol.">
        <title>Methanoculleus taiwanensis sp. nov., a methanogen isolated from deep marine sediment at the deformation front area near Taiwan.</title>
        <authorList>
            <person name="Weng C.Y."/>
            <person name="Chen S.C."/>
            <person name="Lai M.C."/>
            <person name="Wu S.Y."/>
            <person name="Lin S."/>
            <person name="Yang T.F."/>
            <person name="Chen P.C."/>
        </authorList>
    </citation>
    <scope>NUCLEOTIDE SEQUENCE [LARGE SCALE GENOMIC DNA]</scope>
    <source>
        <strain evidence="4 5">CYW4</strain>
    </source>
</reference>
<name>A0A498H3I7_9EURY</name>
<dbReference type="InterPro" id="IPR018990">
    <property type="entry name" value="Prot_inh_I42_chagasin"/>
</dbReference>
<dbReference type="RefSeq" id="WP_128692413.1">
    <property type="nucleotide sequence ID" value="NZ_LHQS01000001.1"/>
</dbReference>
<protein>
    <recommendedName>
        <fullName evidence="3">Proteinase inhibitor I42 chagasin domain-containing protein</fullName>
    </recommendedName>
</protein>
<accession>A0A498H3I7</accession>
<dbReference type="InterPro" id="IPR052781">
    <property type="entry name" value="Cys_protease_inhibitor_I42"/>
</dbReference>
<keyword evidence="5" id="KW-1185">Reference proteome</keyword>
<dbReference type="InterPro" id="IPR036331">
    <property type="entry name" value="Chagasin-like_sf"/>
</dbReference>
<proteinExistence type="predicted"/>
<keyword evidence="2" id="KW-0789">Thiol protease inhibitor</keyword>
<dbReference type="GO" id="GO:0004869">
    <property type="term" value="F:cysteine-type endopeptidase inhibitor activity"/>
    <property type="evidence" value="ECO:0007669"/>
    <property type="project" value="UniProtKB-KW"/>
</dbReference>
<dbReference type="PANTHER" id="PTHR36530:SF1">
    <property type="entry name" value="AMOEBIASIN-1"/>
    <property type="match status" value="1"/>
</dbReference>
<feature type="domain" description="Proteinase inhibitor I42 chagasin" evidence="3">
    <location>
        <begin position="65"/>
        <end position="150"/>
    </location>
</feature>
<dbReference type="OrthoDB" id="28968at2157"/>
<comment type="caution">
    <text evidence="4">The sequence shown here is derived from an EMBL/GenBank/DDBJ whole genome shotgun (WGS) entry which is preliminary data.</text>
</comment>
<evidence type="ECO:0000256" key="2">
    <source>
        <dbReference type="ARBA" id="ARBA00022704"/>
    </source>
</evidence>
<dbReference type="PROSITE" id="PS51257">
    <property type="entry name" value="PROKAR_LIPOPROTEIN"/>
    <property type="match status" value="1"/>
</dbReference>
<dbReference type="Gene3D" id="2.60.40.2020">
    <property type="match status" value="1"/>
</dbReference>
<dbReference type="AlphaFoldDB" id="A0A498H3I7"/>
<dbReference type="Proteomes" id="UP000290932">
    <property type="component" value="Unassembled WGS sequence"/>
</dbReference>
<organism evidence="4 5">
    <name type="scientific">Methanoculleus taiwanensis</name>
    <dbReference type="NCBI Taxonomy" id="1550565"/>
    <lineage>
        <taxon>Archaea</taxon>
        <taxon>Methanobacteriati</taxon>
        <taxon>Methanobacteriota</taxon>
        <taxon>Stenosarchaea group</taxon>
        <taxon>Methanomicrobia</taxon>
        <taxon>Methanomicrobiales</taxon>
        <taxon>Methanomicrobiaceae</taxon>
        <taxon>Methanoculleus</taxon>
    </lineage>
</organism>
<dbReference type="SUPFAM" id="SSF141066">
    <property type="entry name" value="ICP-like"/>
    <property type="match status" value="1"/>
</dbReference>
<gene>
    <name evidence="4" type="ORF">ABH15_00495</name>
</gene>